<keyword evidence="3" id="KW-1185">Reference proteome</keyword>
<dbReference type="InterPro" id="IPR038765">
    <property type="entry name" value="Papain-like_cys_pep_sf"/>
</dbReference>
<dbReference type="PANTHER" id="PTHR33490">
    <property type="entry name" value="BLR5614 PROTEIN-RELATED"/>
    <property type="match status" value="1"/>
</dbReference>
<protein>
    <submittedName>
        <fullName evidence="2">Transglutaminase domain-containing protein</fullName>
    </submittedName>
</protein>
<dbReference type="InterPro" id="IPR002931">
    <property type="entry name" value="Transglutaminase-like"/>
</dbReference>
<sequence>MKEYLSETKSIDYMNPIIQEKVKELKEQSSDDADYIKRAFLFVRDEIPHSWDIQTNTVSRTASDVLKNKTGICWTKSCLLAALLRANEIPSGISYQLLTIGEDDSFGHMIHALNTVYMDDLDKWIRMDARENVGDDDEEFSLDKDYLAFSPREEFGEVDYQDNNPDLDEKLINLLEKTENLLEMELDF</sequence>
<dbReference type="Proteomes" id="UP000008680">
    <property type="component" value="Chromosome"/>
</dbReference>
<proteinExistence type="predicted"/>
<dbReference type="OrthoDB" id="18481at2157"/>
<dbReference type="SUPFAM" id="SSF54001">
    <property type="entry name" value="Cysteine proteinases"/>
    <property type="match status" value="1"/>
</dbReference>
<organism evidence="2 3">
    <name type="scientific">Methanobrevibacter ruminantium (strain ATCC 35063 / DSM 1093 / JCM 13430 / OCM 146 / M1)</name>
    <name type="common">Methanobacterium ruminantium</name>
    <dbReference type="NCBI Taxonomy" id="634498"/>
    <lineage>
        <taxon>Archaea</taxon>
        <taxon>Methanobacteriati</taxon>
        <taxon>Methanobacteriota</taxon>
        <taxon>Methanomada group</taxon>
        <taxon>Methanobacteria</taxon>
        <taxon>Methanobacteriales</taxon>
        <taxon>Methanobacteriaceae</taxon>
        <taxon>Methanobrevibacter</taxon>
    </lineage>
</organism>
<dbReference type="AlphaFoldDB" id="D3E0E7"/>
<dbReference type="PATRIC" id="fig|634498.28.peg.2022"/>
<dbReference type="HOGENOM" id="CLU_107900_0_0_2"/>
<dbReference type="eggNOG" id="arCOG02165">
    <property type="taxonomic scope" value="Archaea"/>
</dbReference>
<name>D3E0E7_METRM</name>
<reference evidence="2 3" key="1">
    <citation type="journal article" date="2010" name="PLoS ONE">
        <title>The genome sequence of the rumen methanogen Methanobrevibacter ruminantium reveals new possibilities for controlling ruminant methane emissions.</title>
        <authorList>
            <person name="Leahy S.C."/>
            <person name="Kelly W.J."/>
            <person name="Altermann E."/>
            <person name="Ronimus R.S."/>
            <person name="Yeoman C.J."/>
            <person name="Pacheco D.M."/>
            <person name="Li D."/>
            <person name="Kong Z."/>
            <person name="McTavish S."/>
            <person name="Sang C."/>
            <person name="Lambie S.C."/>
            <person name="Janssen P.H."/>
            <person name="Dey D."/>
            <person name="Attwood G.T."/>
        </authorList>
    </citation>
    <scope>NUCLEOTIDE SEQUENCE [LARGE SCALE GENOMIC DNA]</scope>
    <source>
        <strain evidence="3">ATCC 35063 / DSM 1093 / JCM 13430 / OCM 146 / M1</strain>
    </source>
</reference>
<dbReference type="RefSeq" id="WP_012956819.1">
    <property type="nucleotide sequence ID" value="NC_013790.1"/>
</dbReference>
<gene>
    <name evidence="2" type="ordered locus">mru_2021</name>
</gene>
<accession>D3E0E7</accession>
<evidence type="ECO:0000313" key="2">
    <source>
        <dbReference type="EMBL" id="ADC47871.1"/>
    </source>
</evidence>
<dbReference type="KEGG" id="mru:mru_2021"/>
<evidence type="ECO:0000313" key="3">
    <source>
        <dbReference type="Proteomes" id="UP000008680"/>
    </source>
</evidence>
<feature type="domain" description="Transglutaminase-like" evidence="1">
    <location>
        <begin position="23"/>
        <end position="129"/>
    </location>
</feature>
<dbReference type="Gene3D" id="3.10.620.30">
    <property type="match status" value="1"/>
</dbReference>
<dbReference type="EMBL" id="CP001719">
    <property type="protein sequence ID" value="ADC47871.1"/>
    <property type="molecule type" value="Genomic_DNA"/>
</dbReference>
<dbReference type="GeneID" id="8771691"/>
<dbReference type="Pfam" id="PF01841">
    <property type="entry name" value="Transglut_core"/>
    <property type="match status" value="1"/>
</dbReference>
<dbReference type="PANTHER" id="PTHR33490:SF3">
    <property type="entry name" value="CONSERVED INTEGRAL MEMBRANE PROTEIN"/>
    <property type="match status" value="1"/>
</dbReference>
<evidence type="ECO:0000259" key="1">
    <source>
        <dbReference type="Pfam" id="PF01841"/>
    </source>
</evidence>